<keyword evidence="2" id="KW-1185">Reference proteome</keyword>
<organism evidence="1 2">
    <name type="scientific">Williamsia limnetica</name>
    <dbReference type="NCBI Taxonomy" id="882452"/>
    <lineage>
        <taxon>Bacteria</taxon>
        <taxon>Bacillati</taxon>
        <taxon>Actinomycetota</taxon>
        <taxon>Actinomycetes</taxon>
        <taxon>Mycobacteriales</taxon>
        <taxon>Nocardiaceae</taxon>
        <taxon>Williamsia</taxon>
    </lineage>
</organism>
<evidence type="ECO:0000313" key="2">
    <source>
        <dbReference type="Proteomes" id="UP000247591"/>
    </source>
</evidence>
<dbReference type="PROSITE" id="PS51257">
    <property type="entry name" value="PROKAR_LIPOPROTEIN"/>
    <property type="match status" value="1"/>
</dbReference>
<comment type="caution">
    <text evidence="1">The sequence shown here is derived from an EMBL/GenBank/DDBJ whole genome shotgun (WGS) entry which is preliminary data.</text>
</comment>
<reference evidence="1 2" key="1">
    <citation type="submission" date="2018-06" db="EMBL/GenBank/DDBJ databases">
        <title>Genomic Encyclopedia of Type Strains, Phase IV (KMG-IV): sequencing the most valuable type-strain genomes for metagenomic binning, comparative biology and taxonomic classification.</title>
        <authorList>
            <person name="Goeker M."/>
        </authorList>
    </citation>
    <scope>NUCLEOTIDE SEQUENCE [LARGE SCALE GENOMIC DNA]</scope>
    <source>
        <strain evidence="1 2">DSM 45521</strain>
    </source>
</reference>
<name>A0A318RHP2_WILLI</name>
<sequence length="227" mass="23803">MPRTSTDGRIVGPMRMTVVLAAALLIGLVSCSSGDDSSTQQSATPSTKATEIRTIEPVDADGSPMPGYTARDIPTFAPLECFTDITGGFRCSATPEGLRFCVEAGENTAACLADPRDTDFGRVGATLTFMTDVSPYVPAGLDLVDGSHCTLGRNPMAMATGNAHYVHVYGCTDGPTQGVYVEPLVEIGNPVRAVIDRTSDLWTVQAGDDTGPTGTVEVAVAYELFSR</sequence>
<protein>
    <submittedName>
        <fullName evidence="1">Uncharacterized protein</fullName>
    </submittedName>
</protein>
<accession>A0A318RHP2</accession>
<dbReference type="Proteomes" id="UP000247591">
    <property type="component" value="Unassembled WGS sequence"/>
</dbReference>
<gene>
    <name evidence="1" type="ORF">DFR67_11331</name>
</gene>
<proteinExistence type="predicted"/>
<dbReference type="EMBL" id="QJSP01000013">
    <property type="protein sequence ID" value="PYE14237.1"/>
    <property type="molecule type" value="Genomic_DNA"/>
</dbReference>
<dbReference type="AlphaFoldDB" id="A0A318RHP2"/>
<evidence type="ECO:0000313" key="1">
    <source>
        <dbReference type="EMBL" id="PYE14237.1"/>
    </source>
</evidence>